<name>A0A0D1VE11_ANEMI</name>
<keyword evidence="4" id="KW-1185">Reference proteome</keyword>
<dbReference type="AlphaFoldDB" id="A0A0D1VE11"/>
<dbReference type="EMBL" id="FNED01000046">
    <property type="protein sequence ID" value="SDK27206.1"/>
    <property type="molecule type" value="Genomic_DNA"/>
</dbReference>
<feature type="chain" id="PRO_5010414646" evidence="1">
    <location>
        <begin position="25"/>
        <end position="106"/>
    </location>
</feature>
<keyword evidence="1" id="KW-0732">Signal</keyword>
<dbReference type="RefSeq" id="WP_043064917.1">
    <property type="nucleotide sequence ID" value="NZ_BJOA01000260.1"/>
</dbReference>
<reference evidence="3 5" key="2">
    <citation type="submission" date="2016-10" db="EMBL/GenBank/DDBJ databases">
        <authorList>
            <person name="de Groot N.N."/>
        </authorList>
    </citation>
    <scope>NUCLEOTIDE SEQUENCE [LARGE SCALE GENOMIC DNA]</scope>
    <source>
        <strain evidence="3 5">DSM 2895</strain>
    </source>
</reference>
<accession>A0A0D1VE11</accession>
<sequence>MKKVLASSLVGLTLSLGFVAPSFAAETNTLSEVKLQAVETIQETVSVGEEINLPYRSGYYYVVEMGSRYIDLTNKGVLTGKKVGDALVTIWKDGKMIYKYEIEVVE</sequence>
<protein>
    <submittedName>
        <fullName evidence="2">Uncharacterized protein</fullName>
    </submittedName>
</protein>
<dbReference type="GeneID" id="42305667"/>
<organism evidence="2 4">
    <name type="scientific">Aneurinibacillus migulanus</name>
    <name type="common">Bacillus migulanus</name>
    <dbReference type="NCBI Taxonomy" id="47500"/>
    <lineage>
        <taxon>Bacteria</taxon>
        <taxon>Bacillati</taxon>
        <taxon>Bacillota</taxon>
        <taxon>Bacilli</taxon>
        <taxon>Bacillales</taxon>
        <taxon>Paenibacillaceae</taxon>
        <taxon>Aneurinibacillus group</taxon>
        <taxon>Aneurinibacillus</taxon>
    </lineage>
</organism>
<feature type="signal peptide" evidence="1">
    <location>
        <begin position="1"/>
        <end position="24"/>
    </location>
</feature>
<dbReference type="Proteomes" id="UP000037269">
    <property type="component" value="Unassembled WGS sequence"/>
</dbReference>
<evidence type="ECO:0000313" key="5">
    <source>
        <dbReference type="Proteomes" id="UP000182836"/>
    </source>
</evidence>
<evidence type="ECO:0000313" key="3">
    <source>
        <dbReference type="EMBL" id="SDK27206.1"/>
    </source>
</evidence>
<evidence type="ECO:0000313" key="4">
    <source>
        <dbReference type="Proteomes" id="UP000037269"/>
    </source>
</evidence>
<reference evidence="2 4" key="1">
    <citation type="submission" date="2015-07" db="EMBL/GenBank/DDBJ databases">
        <title>Fjat-14205 dsm 2895.</title>
        <authorList>
            <person name="Liu B."/>
            <person name="Wang J."/>
            <person name="Zhu Y."/>
            <person name="Liu G."/>
            <person name="Chen Q."/>
            <person name="Chen Z."/>
            <person name="Lan J."/>
            <person name="Che J."/>
            <person name="Ge C."/>
            <person name="Shi H."/>
            <person name="Pan Z."/>
            <person name="Liu X."/>
        </authorList>
    </citation>
    <scope>NUCLEOTIDE SEQUENCE [LARGE SCALE GENOMIC DNA]</scope>
    <source>
        <strain evidence="2 4">DSM 2895</strain>
    </source>
</reference>
<evidence type="ECO:0000256" key="1">
    <source>
        <dbReference type="SAM" id="SignalP"/>
    </source>
</evidence>
<dbReference type="EMBL" id="LGUG01000004">
    <property type="protein sequence ID" value="KON95884.1"/>
    <property type="molecule type" value="Genomic_DNA"/>
</dbReference>
<evidence type="ECO:0000313" key="2">
    <source>
        <dbReference type="EMBL" id="KON95884.1"/>
    </source>
</evidence>
<dbReference type="Proteomes" id="UP000182836">
    <property type="component" value="Unassembled WGS sequence"/>
</dbReference>
<proteinExistence type="predicted"/>
<gene>
    <name evidence="2" type="ORF">AF333_10720</name>
    <name evidence="3" type="ORF">SAMN04487909_14651</name>
</gene>
<dbReference type="PATRIC" id="fig|47500.12.peg.3075"/>